<dbReference type="EMBL" id="FNDO01000018">
    <property type="protein sequence ID" value="SDH92709.1"/>
    <property type="molecule type" value="Genomic_DNA"/>
</dbReference>
<reference evidence="1 2" key="1">
    <citation type="submission" date="2016-10" db="EMBL/GenBank/DDBJ databases">
        <authorList>
            <person name="de Groot N.N."/>
        </authorList>
    </citation>
    <scope>NUCLEOTIDE SEQUENCE [LARGE SCALE GENOMIC DNA]</scope>
    <source>
        <strain evidence="1 2">NLAE-zl-C57</strain>
    </source>
</reference>
<name>A0A1G8GEA5_BACOV</name>
<protein>
    <submittedName>
        <fullName evidence="1">Uncharacterized protein</fullName>
    </submittedName>
</protein>
<dbReference type="Proteomes" id="UP000181870">
    <property type="component" value="Unassembled WGS sequence"/>
</dbReference>
<accession>A0A1G8GEA5</accession>
<gene>
    <name evidence="1" type="ORF">SAMN05192582_101823</name>
</gene>
<dbReference type="AlphaFoldDB" id="A0A1G8GEA5"/>
<proteinExistence type="predicted"/>
<evidence type="ECO:0000313" key="1">
    <source>
        <dbReference type="EMBL" id="SDH92709.1"/>
    </source>
</evidence>
<dbReference type="KEGG" id="boa:Bovatus_02754"/>
<organism evidence="1 2">
    <name type="scientific">Bacteroides ovatus</name>
    <dbReference type="NCBI Taxonomy" id="28116"/>
    <lineage>
        <taxon>Bacteria</taxon>
        <taxon>Pseudomonadati</taxon>
        <taxon>Bacteroidota</taxon>
        <taxon>Bacteroidia</taxon>
        <taxon>Bacteroidales</taxon>
        <taxon>Bacteroidaceae</taxon>
        <taxon>Bacteroides</taxon>
    </lineage>
</organism>
<sequence length="39" mass="4507">MPPTLIKRKQNLYTPFLTASKGIIQTSHNMSLLFLSIFR</sequence>
<evidence type="ECO:0000313" key="2">
    <source>
        <dbReference type="Proteomes" id="UP000181870"/>
    </source>
</evidence>